<sequence length="307" mass="36122">MGFFFANWNVWDSDFRSETSPVAPVTGGKMRQSSRVEAISQSFRSNADEALRAMDSLISDSFESVVSSWESQLRRILSEVKRRLKYEKKNILVPRLTRMIDDDANIHNRWARLPFLEEKIVDNPDYEDVFALKSPVVRKEIKILTRSLDVELPPEPVWVQLRINDNYWSDYGSLEFRDDYSKHIQLFFRLVGFCKEILNEEIKINLICKSEEEAKINRELLKNLKIDAEMIFEEERSDSSILVFEVVRDLNMNFDLFSQKGNIAPFECQVTTIANKFKNVNMQDNLHKTKTTILEYLLGSLKRYYEF</sequence>
<proteinExistence type="predicted"/>
<protein>
    <submittedName>
        <fullName evidence="1">Uncharacterized protein</fullName>
    </submittedName>
</protein>
<name>K2H093_9BACT</name>
<gene>
    <name evidence="1" type="ORF">ACD_2C00212G0005</name>
</gene>
<evidence type="ECO:0000313" key="1">
    <source>
        <dbReference type="EMBL" id="EKE29165.1"/>
    </source>
</evidence>
<accession>K2H093</accession>
<reference evidence="1" key="1">
    <citation type="journal article" date="2012" name="Science">
        <title>Fermentation, hydrogen, and sulfur metabolism in multiple uncultivated bacterial phyla.</title>
        <authorList>
            <person name="Wrighton K.C."/>
            <person name="Thomas B.C."/>
            <person name="Sharon I."/>
            <person name="Miller C.S."/>
            <person name="Castelle C.J."/>
            <person name="VerBerkmoes N.C."/>
            <person name="Wilkins M.J."/>
            <person name="Hettich R.L."/>
            <person name="Lipton M.S."/>
            <person name="Williams K.H."/>
            <person name="Long P.E."/>
            <person name="Banfield J.F."/>
        </authorList>
    </citation>
    <scope>NUCLEOTIDE SEQUENCE [LARGE SCALE GENOMIC DNA]</scope>
</reference>
<dbReference type="EMBL" id="AMFJ01000212">
    <property type="protein sequence ID" value="EKE29165.1"/>
    <property type="molecule type" value="Genomic_DNA"/>
</dbReference>
<organism evidence="1">
    <name type="scientific">uncultured bacterium</name>
    <name type="common">gcode 4</name>
    <dbReference type="NCBI Taxonomy" id="1234023"/>
    <lineage>
        <taxon>Bacteria</taxon>
        <taxon>environmental samples</taxon>
    </lineage>
</organism>
<dbReference type="AlphaFoldDB" id="K2H093"/>
<comment type="caution">
    <text evidence="1">The sequence shown here is derived from an EMBL/GenBank/DDBJ whole genome shotgun (WGS) entry which is preliminary data.</text>
</comment>